<dbReference type="GO" id="GO:0016020">
    <property type="term" value="C:membrane"/>
    <property type="evidence" value="ECO:0007669"/>
    <property type="project" value="UniProtKB-SubCell"/>
</dbReference>
<organism evidence="10">
    <name type="scientific">Marinobacter antarcticus</name>
    <dbReference type="NCBI Taxonomy" id="564117"/>
    <lineage>
        <taxon>Bacteria</taxon>
        <taxon>Pseudomonadati</taxon>
        <taxon>Pseudomonadota</taxon>
        <taxon>Gammaproteobacteria</taxon>
        <taxon>Pseudomonadales</taxon>
        <taxon>Marinobacteraceae</taxon>
        <taxon>Marinobacter</taxon>
    </lineage>
</organism>
<dbReference type="Pfam" id="PF07291">
    <property type="entry name" value="MauE"/>
    <property type="match status" value="1"/>
</dbReference>
<gene>
    <name evidence="10" type="ORF">ENI00_02135</name>
</gene>
<evidence type="ECO:0000256" key="1">
    <source>
        <dbReference type="ARBA" id="ARBA00003475"/>
    </source>
</evidence>
<comment type="subcellular location">
    <subcellularLocation>
        <location evidence="2">Membrane</location>
        <topology evidence="2">Multi-pass membrane protein</topology>
    </subcellularLocation>
</comment>
<evidence type="ECO:0000259" key="9">
    <source>
        <dbReference type="Pfam" id="PF07291"/>
    </source>
</evidence>
<feature type="transmembrane region" description="Helical" evidence="8">
    <location>
        <begin position="116"/>
        <end position="135"/>
    </location>
</feature>
<comment type="caution">
    <text evidence="10">The sequence shown here is derived from an EMBL/GenBank/DDBJ whole genome shotgun (WGS) entry which is preliminary data.</text>
</comment>
<evidence type="ECO:0000256" key="4">
    <source>
        <dbReference type="ARBA" id="ARBA00019078"/>
    </source>
</evidence>
<evidence type="ECO:0000256" key="6">
    <source>
        <dbReference type="ARBA" id="ARBA00022989"/>
    </source>
</evidence>
<dbReference type="UniPathway" id="UPA00895"/>
<evidence type="ECO:0000313" key="10">
    <source>
        <dbReference type="EMBL" id="HEA51125.1"/>
    </source>
</evidence>
<feature type="transmembrane region" description="Helical" evidence="8">
    <location>
        <begin position="147"/>
        <end position="167"/>
    </location>
</feature>
<evidence type="ECO:0000256" key="8">
    <source>
        <dbReference type="SAM" id="Phobius"/>
    </source>
</evidence>
<evidence type="ECO:0000256" key="3">
    <source>
        <dbReference type="ARBA" id="ARBA00004856"/>
    </source>
</evidence>
<proteinExistence type="predicted"/>
<reference evidence="10" key="1">
    <citation type="journal article" date="2020" name="mSystems">
        <title>Genome- and Community-Level Interaction Insights into Carbon Utilization and Element Cycling Functions of Hydrothermarchaeota in Hydrothermal Sediment.</title>
        <authorList>
            <person name="Zhou Z."/>
            <person name="Liu Y."/>
            <person name="Xu W."/>
            <person name="Pan J."/>
            <person name="Luo Z.H."/>
            <person name="Li M."/>
        </authorList>
    </citation>
    <scope>NUCLEOTIDE SEQUENCE [LARGE SCALE GENOMIC DNA]</scope>
    <source>
        <strain evidence="10">HyVt-357</strain>
    </source>
</reference>
<accession>A0A831R166</accession>
<feature type="domain" description="Methylamine utilisation protein MauE" evidence="9">
    <location>
        <begin position="7"/>
        <end position="134"/>
    </location>
</feature>
<name>A0A831R166_9GAMM</name>
<feature type="transmembrane region" description="Helical" evidence="8">
    <location>
        <begin position="6"/>
        <end position="25"/>
    </location>
</feature>
<keyword evidence="6 8" id="KW-1133">Transmembrane helix</keyword>
<sequence length="180" mass="19342">MMIDPIVSTSAALALAVIFASAASHKLRHPNWFRRQVREYELIPGLMVPVAARALPIAELVIAAGLLWSISRPYAGVLALLLIVLYGLAIAINLARGRKDIDCGCSGPAMRQPLQPALLARNLLLAVIALGALLPMLDRPLGLHDNFVMIAAGTVLVLLYTATDLWLANRPLLLNLSGEK</sequence>
<keyword evidence="5 8" id="KW-0812">Transmembrane</keyword>
<comment type="pathway">
    <text evidence="3">One-carbon metabolism; methylamine degradation.</text>
</comment>
<keyword evidence="7 8" id="KW-0472">Membrane</keyword>
<dbReference type="InterPro" id="IPR009908">
    <property type="entry name" value="Methylamine_util_MauE"/>
</dbReference>
<dbReference type="EMBL" id="DRGY01000019">
    <property type="protein sequence ID" value="HEA51125.1"/>
    <property type="molecule type" value="Genomic_DNA"/>
</dbReference>
<dbReference type="AlphaFoldDB" id="A0A831R166"/>
<protein>
    <recommendedName>
        <fullName evidence="4">Methylamine utilization protein MauE</fullName>
    </recommendedName>
</protein>
<evidence type="ECO:0000256" key="2">
    <source>
        <dbReference type="ARBA" id="ARBA00004141"/>
    </source>
</evidence>
<comment type="function">
    <text evidence="1">May be specifically involved in the processing, transport, and/or maturation of the MADH beta-subunit.</text>
</comment>
<dbReference type="GO" id="GO:0030416">
    <property type="term" value="P:methylamine metabolic process"/>
    <property type="evidence" value="ECO:0007669"/>
    <property type="project" value="InterPro"/>
</dbReference>
<evidence type="ECO:0000256" key="5">
    <source>
        <dbReference type="ARBA" id="ARBA00022692"/>
    </source>
</evidence>
<evidence type="ECO:0000256" key="7">
    <source>
        <dbReference type="ARBA" id="ARBA00023136"/>
    </source>
</evidence>
<feature type="transmembrane region" description="Helical" evidence="8">
    <location>
        <begin position="46"/>
        <end position="68"/>
    </location>
</feature>
<dbReference type="Proteomes" id="UP000885748">
    <property type="component" value="Unassembled WGS sequence"/>
</dbReference>
<feature type="transmembrane region" description="Helical" evidence="8">
    <location>
        <begin position="74"/>
        <end position="95"/>
    </location>
</feature>